<evidence type="ECO:0000313" key="2">
    <source>
        <dbReference type="Proteomes" id="UP000809243"/>
    </source>
</evidence>
<accession>A0A938YWX4</accession>
<organism evidence="1 2">
    <name type="scientific">Candidatus Iainarchaeum sp</name>
    <dbReference type="NCBI Taxonomy" id="3101447"/>
    <lineage>
        <taxon>Archaea</taxon>
        <taxon>Candidatus Iainarchaeota</taxon>
        <taxon>Candidatus Iainarchaeia</taxon>
        <taxon>Candidatus Iainarchaeales</taxon>
        <taxon>Candidatus Iainarchaeaceae</taxon>
        <taxon>Candidatus Iainarchaeum</taxon>
    </lineage>
</organism>
<name>A0A938YWX4_9ARCH</name>
<proteinExistence type="predicted"/>
<gene>
    <name evidence="1" type="ORF">JW744_00025</name>
</gene>
<dbReference type="AlphaFoldDB" id="A0A938YWX4"/>
<evidence type="ECO:0000313" key="1">
    <source>
        <dbReference type="EMBL" id="MBN2066838.1"/>
    </source>
</evidence>
<dbReference type="Proteomes" id="UP000809243">
    <property type="component" value="Unassembled WGS sequence"/>
</dbReference>
<protein>
    <submittedName>
        <fullName evidence="1">Uncharacterized protein</fullName>
    </submittedName>
</protein>
<sequence>MPARYPRHAKAFARPIKLDRAGRRQLRQGFAVRRYAGSFKSKGLEGIELAKAIVKDVASFEEMQVSHERAQRLWARRSANSIIRAKKVVRAKFINGDLGKHTNVIQGCTDKTLAAVAALRAAGFKVLIVREMLHTQGKMIYNVGKRWKVFIVDPDAEAGQRFRAMSAEEKRREAGFIRHGMYAEGASLAEIGITSYKNFFRYAPKHIREG</sequence>
<dbReference type="EMBL" id="JAFGDB010000001">
    <property type="protein sequence ID" value="MBN2066838.1"/>
    <property type="molecule type" value="Genomic_DNA"/>
</dbReference>
<reference evidence="1" key="1">
    <citation type="submission" date="2021-01" db="EMBL/GenBank/DDBJ databases">
        <title>Active Sulfur Cycling in an Early Earth Analoge.</title>
        <authorList>
            <person name="Hahn C.R."/>
            <person name="Youssef N.H."/>
            <person name="Elshahed M."/>
        </authorList>
    </citation>
    <scope>NUCLEOTIDE SEQUENCE</scope>
    <source>
        <strain evidence="1">Zod_Metabat.1151</strain>
    </source>
</reference>
<comment type="caution">
    <text evidence="1">The sequence shown here is derived from an EMBL/GenBank/DDBJ whole genome shotgun (WGS) entry which is preliminary data.</text>
</comment>